<name>A0AA35VL72_LACSI</name>
<proteinExistence type="predicted"/>
<dbReference type="EMBL" id="OX465086">
    <property type="protein sequence ID" value="CAI9261973.1"/>
    <property type="molecule type" value="Genomic_DNA"/>
</dbReference>
<sequence>MLMKQTKSQHEACLKRHADNFQYEVKDLRAVAKERHIMFIEEVDIIVDAIIRIVELFSLLITKIDSKTEFDTKVFSKLEEFLGSWKESLSKLHVSPPSSISQESLSKMLSTLENNLKVELAPVLQLVKLMATDAPFVKIWVQGGEKGGWLWFIEGYSWGKGCWKGDEALDDF</sequence>
<gene>
    <name evidence="1" type="ORF">LSALG_LOCUS2735</name>
</gene>
<organism evidence="1 2">
    <name type="scientific">Lactuca saligna</name>
    <name type="common">Willowleaf lettuce</name>
    <dbReference type="NCBI Taxonomy" id="75948"/>
    <lineage>
        <taxon>Eukaryota</taxon>
        <taxon>Viridiplantae</taxon>
        <taxon>Streptophyta</taxon>
        <taxon>Embryophyta</taxon>
        <taxon>Tracheophyta</taxon>
        <taxon>Spermatophyta</taxon>
        <taxon>Magnoliopsida</taxon>
        <taxon>eudicotyledons</taxon>
        <taxon>Gunneridae</taxon>
        <taxon>Pentapetalae</taxon>
        <taxon>asterids</taxon>
        <taxon>campanulids</taxon>
        <taxon>Asterales</taxon>
        <taxon>Asteraceae</taxon>
        <taxon>Cichorioideae</taxon>
        <taxon>Cichorieae</taxon>
        <taxon>Lactucinae</taxon>
        <taxon>Lactuca</taxon>
    </lineage>
</organism>
<reference evidence="1" key="1">
    <citation type="submission" date="2023-04" db="EMBL/GenBank/DDBJ databases">
        <authorList>
            <person name="Vijverberg K."/>
            <person name="Xiong W."/>
            <person name="Schranz E."/>
        </authorList>
    </citation>
    <scope>NUCLEOTIDE SEQUENCE</scope>
</reference>
<dbReference type="AlphaFoldDB" id="A0AA35VL72"/>
<dbReference type="Proteomes" id="UP001177003">
    <property type="component" value="Chromosome 0"/>
</dbReference>
<evidence type="ECO:0000313" key="1">
    <source>
        <dbReference type="EMBL" id="CAI9261973.1"/>
    </source>
</evidence>
<protein>
    <submittedName>
        <fullName evidence="1">Uncharacterized protein</fullName>
    </submittedName>
</protein>
<keyword evidence="2" id="KW-1185">Reference proteome</keyword>
<accession>A0AA35VL72</accession>
<evidence type="ECO:0000313" key="2">
    <source>
        <dbReference type="Proteomes" id="UP001177003"/>
    </source>
</evidence>